<name>A0A820LZ81_9BILA</name>
<dbReference type="Proteomes" id="UP000663881">
    <property type="component" value="Unassembled WGS sequence"/>
</dbReference>
<feature type="non-terminal residue" evidence="1">
    <location>
        <position position="1"/>
    </location>
</feature>
<accession>A0A820LZ81</accession>
<evidence type="ECO:0000313" key="2">
    <source>
        <dbReference type="Proteomes" id="UP000663881"/>
    </source>
</evidence>
<protein>
    <submittedName>
        <fullName evidence="1">Uncharacterized protein</fullName>
    </submittedName>
</protein>
<proteinExistence type="predicted"/>
<gene>
    <name evidence="1" type="ORF">OKA104_LOCUS49495</name>
</gene>
<dbReference type="EMBL" id="CAJOAY010023196">
    <property type="protein sequence ID" value="CAF4364244.1"/>
    <property type="molecule type" value="Genomic_DNA"/>
</dbReference>
<sequence length="111" mass="13074">NSINRAVRNGANKNDNDIYRELQNVLKTRQFASIQQTYALFRQIRQLRLQIKDMLRQQITIFKHLGYCGRIKDIVSLGDGGRCIKELREILEITNGRVYIINERERPTDII</sequence>
<organism evidence="1 2">
    <name type="scientific">Adineta steineri</name>
    <dbReference type="NCBI Taxonomy" id="433720"/>
    <lineage>
        <taxon>Eukaryota</taxon>
        <taxon>Metazoa</taxon>
        <taxon>Spiralia</taxon>
        <taxon>Gnathifera</taxon>
        <taxon>Rotifera</taxon>
        <taxon>Eurotatoria</taxon>
        <taxon>Bdelloidea</taxon>
        <taxon>Adinetida</taxon>
        <taxon>Adinetidae</taxon>
        <taxon>Adineta</taxon>
    </lineage>
</organism>
<reference evidence="1" key="1">
    <citation type="submission" date="2021-02" db="EMBL/GenBank/DDBJ databases">
        <authorList>
            <person name="Nowell W R."/>
        </authorList>
    </citation>
    <scope>NUCLEOTIDE SEQUENCE</scope>
</reference>
<comment type="caution">
    <text evidence="1">The sequence shown here is derived from an EMBL/GenBank/DDBJ whole genome shotgun (WGS) entry which is preliminary data.</text>
</comment>
<dbReference type="AlphaFoldDB" id="A0A820LZ81"/>
<feature type="non-terminal residue" evidence="1">
    <location>
        <position position="111"/>
    </location>
</feature>
<evidence type="ECO:0000313" key="1">
    <source>
        <dbReference type="EMBL" id="CAF4364244.1"/>
    </source>
</evidence>